<dbReference type="Proteomes" id="UP000317369">
    <property type="component" value="Chromosome"/>
</dbReference>
<dbReference type="Pfam" id="PF13453">
    <property type="entry name" value="Zn_ribbon_TFIIB"/>
    <property type="match status" value="2"/>
</dbReference>
<gene>
    <name evidence="2" type="ORF">KS4_06530</name>
</gene>
<accession>A0A517YQW4</accession>
<name>A0A517YQW4_9BACT</name>
<feature type="domain" description="Transcription factor zinc-finger" evidence="1">
    <location>
        <begin position="2"/>
        <end position="40"/>
    </location>
</feature>
<proteinExistence type="predicted"/>
<reference evidence="2 3" key="1">
    <citation type="submission" date="2019-02" db="EMBL/GenBank/DDBJ databases">
        <title>Deep-cultivation of Planctomycetes and their phenomic and genomic characterization uncovers novel biology.</title>
        <authorList>
            <person name="Wiegand S."/>
            <person name="Jogler M."/>
            <person name="Boedeker C."/>
            <person name="Pinto D."/>
            <person name="Vollmers J."/>
            <person name="Rivas-Marin E."/>
            <person name="Kohn T."/>
            <person name="Peeters S.H."/>
            <person name="Heuer A."/>
            <person name="Rast P."/>
            <person name="Oberbeckmann S."/>
            <person name="Bunk B."/>
            <person name="Jeske O."/>
            <person name="Meyerdierks A."/>
            <person name="Storesund J.E."/>
            <person name="Kallscheuer N."/>
            <person name="Luecker S."/>
            <person name="Lage O.M."/>
            <person name="Pohl T."/>
            <person name="Merkel B.J."/>
            <person name="Hornburger P."/>
            <person name="Mueller R.-W."/>
            <person name="Bruemmer F."/>
            <person name="Labrenz M."/>
            <person name="Spormann A.M."/>
            <person name="Op den Camp H."/>
            <person name="Overmann J."/>
            <person name="Amann R."/>
            <person name="Jetten M.S.M."/>
            <person name="Mascher T."/>
            <person name="Medema M.H."/>
            <person name="Devos D.P."/>
            <person name="Kaster A.-K."/>
            <person name="Ovreas L."/>
            <person name="Rohde M."/>
            <person name="Galperin M.Y."/>
            <person name="Jogler C."/>
        </authorList>
    </citation>
    <scope>NUCLEOTIDE SEQUENCE [LARGE SCALE GENOMIC DNA]</scope>
    <source>
        <strain evidence="2 3">KS4</strain>
    </source>
</reference>
<dbReference type="RefSeq" id="WP_145074489.1">
    <property type="nucleotide sequence ID" value="NZ_CP036425.1"/>
</dbReference>
<evidence type="ECO:0000259" key="1">
    <source>
        <dbReference type="Pfam" id="PF13453"/>
    </source>
</evidence>
<evidence type="ECO:0000313" key="2">
    <source>
        <dbReference type="EMBL" id="QDU32619.1"/>
    </source>
</evidence>
<keyword evidence="3" id="KW-1185">Reference proteome</keyword>
<dbReference type="KEGG" id="pcor:KS4_06530"/>
<dbReference type="EMBL" id="CP036425">
    <property type="protein sequence ID" value="QDU32619.1"/>
    <property type="molecule type" value="Genomic_DNA"/>
</dbReference>
<evidence type="ECO:0000313" key="3">
    <source>
        <dbReference type="Proteomes" id="UP000317369"/>
    </source>
</evidence>
<protein>
    <recommendedName>
        <fullName evidence="1">Transcription factor zinc-finger domain-containing protein</fullName>
    </recommendedName>
</protein>
<sequence>MNCPKCEGVMQTVSIGDVDVDRCDSCKGIWFDALEYEKVKGMKEAGELVDSGDAGVGRMHNTEREVKCPKCHTLMVGMSLHDQPHIQYEMCSLCGGMYLDAGEFKDSVEVTFSEYLRGMLKPRE</sequence>
<dbReference type="InterPro" id="IPR027392">
    <property type="entry name" value="TF_Znf"/>
</dbReference>
<dbReference type="OrthoDB" id="9814037at2"/>
<feature type="domain" description="Transcription factor zinc-finger" evidence="1">
    <location>
        <begin position="67"/>
        <end position="106"/>
    </location>
</feature>
<organism evidence="2 3">
    <name type="scientific">Poriferisphaera corsica</name>
    <dbReference type="NCBI Taxonomy" id="2528020"/>
    <lineage>
        <taxon>Bacteria</taxon>
        <taxon>Pseudomonadati</taxon>
        <taxon>Planctomycetota</taxon>
        <taxon>Phycisphaerae</taxon>
        <taxon>Phycisphaerales</taxon>
        <taxon>Phycisphaeraceae</taxon>
        <taxon>Poriferisphaera</taxon>
    </lineage>
</organism>
<dbReference type="AlphaFoldDB" id="A0A517YQW4"/>